<evidence type="ECO:0000313" key="2">
    <source>
        <dbReference type="Proteomes" id="UP000520156"/>
    </source>
</evidence>
<reference evidence="1 2" key="1">
    <citation type="submission" date="2020-08" db="EMBL/GenBank/DDBJ databases">
        <title>The genome sequence of Novosphingobium flavum 4Y4.</title>
        <authorList>
            <person name="Liu Y."/>
        </authorList>
    </citation>
    <scope>NUCLEOTIDE SEQUENCE [LARGE SCALE GENOMIC DNA]</scope>
    <source>
        <strain evidence="1 2">4Y4</strain>
    </source>
</reference>
<sequence length="188" mass="21008">MLITQSYRALNRALHAGGQFGLYGDKWADQISGLVERYGAVSILDYGCGQGSLGRALGPIVREYDPAISGKDGAPVPADLVVCTDVLEHIEPECLPDVLAHLYALSRTACFVVIATRPAQKLLADGRNAHLIVEDDDFWRERLLEHFTVREWVPLDREFAAVLEPLRGVAALRGLARKLRREWFERRT</sequence>
<dbReference type="Proteomes" id="UP000520156">
    <property type="component" value="Unassembled WGS sequence"/>
</dbReference>
<evidence type="ECO:0008006" key="3">
    <source>
        <dbReference type="Google" id="ProtNLM"/>
    </source>
</evidence>
<name>A0A7X1F704_9SPHN</name>
<evidence type="ECO:0000313" key="1">
    <source>
        <dbReference type="EMBL" id="MBC2651533.1"/>
    </source>
</evidence>
<accession>A0A7X1F704</accession>
<protein>
    <recommendedName>
        <fullName evidence="3">Class I SAM-dependent methyltransferase</fullName>
    </recommendedName>
</protein>
<organism evidence="1 2">
    <name type="scientific">Novosphingobium aerophilum</name>
    <dbReference type="NCBI Taxonomy" id="2839843"/>
    <lineage>
        <taxon>Bacteria</taxon>
        <taxon>Pseudomonadati</taxon>
        <taxon>Pseudomonadota</taxon>
        <taxon>Alphaproteobacteria</taxon>
        <taxon>Sphingomonadales</taxon>
        <taxon>Sphingomonadaceae</taxon>
        <taxon>Novosphingobium</taxon>
    </lineage>
</organism>
<gene>
    <name evidence="1" type="ORF">H7F49_07445</name>
</gene>
<dbReference type="AlphaFoldDB" id="A0A7X1F704"/>
<keyword evidence="2" id="KW-1185">Reference proteome</keyword>
<dbReference type="EMBL" id="JACLAU010000007">
    <property type="protein sequence ID" value="MBC2651533.1"/>
    <property type="molecule type" value="Genomic_DNA"/>
</dbReference>
<comment type="caution">
    <text evidence="1">The sequence shown here is derived from an EMBL/GenBank/DDBJ whole genome shotgun (WGS) entry which is preliminary data.</text>
</comment>
<dbReference type="RefSeq" id="WP_185682937.1">
    <property type="nucleotide sequence ID" value="NZ_JACLAU010000007.1"/>
</dbReference>
<proteinExistence type="predicted"/>
<dbReference type="SUPFAM" id="SSF53335">
    <property type="entry name" value="S-adenosyl-L-methionine-dependent methyltransferases"/>
    <property type="match status" value="1"/>
</dbReference>
<dbReference type="InterPro" id="IPR029063">
    <property type="entry name" value="SAM-dependent_MTases_sf"/>
</dbReference>